<sequence length="173" mass="19435">MKRTLVLALSFFAFFTNLPLGFSDDAEQVVDKDGDPLEPSRQYYIFPSFFGPAGGGVKYARTANSECPLTVFQEYSQFYRGNPVKFTVAGDTDTSDIFTGTEVEIEFVDKPRCAESSKWTESAQACLNIERFDAYNGEEGRRLTLTEEEYGASDIVFIRAYDDDDDKVIKSVV</sequence>
<evidence type="ECO:0000256" key="2">
    <source>
        <dbReference type="ARBA" id="ARBA00022900"/>
    </source>
</evidence>
<dbReference type="InterPro" id="IPR011065">
    <property type="entry name" value="Kunitz_inhibitor_STI-like_sf"/>
</dbReference>
<evidence type="ECO:0000313" key="6">
    <source>
        <dbReference type="Proteomes" id="UP000501690"/>
    </source>
</evidence>
<keyword evidence="3" id="KW-1015">Disulfide bond</keyword>
<dbReference type="Pfam" id="PF00197">
    <property type="entry name" value="Kunitz_legume"/>
    <property type="match status" value="1"/>
</dbReference>
<reference evidence="5 6" key="1">
    <citation type="submission" date="2019-04" db="EMBL/GenBank/DDBJ databases">
        <title>An improved genome assembly and genetic linkage map for asparagus bean, Vigna unguiculata ssp. sesquipedialis.</title>
        <authorList>
            <person name="Xia Q."/>
            <person name="Zhang R."/>
            <person name="Dong Y."/>
        </authorList>
    </citation>
    <scope>NUCLEOTIDE SEQUENCE [LARGE SCALE GENOMIC DNA]</scope>
    <source>
        <tissue evidence="5">Leaf</tissue>
    </source>
</reference>
<accession>A0A4D6M1V3</accession>
<evidence type="ECO:0000313" key="5">
    <source>
        <dbReference type="EMBL" id="QCD95075.1"/>
    </source>
</evidence>
<dbReference type="SMART" id="SM00452">
    <property type="entry name" value="STI"/>
    <property type="match status" value="1"/>
</dbReference>
<dbReference type="PANTHER" id="PTHR33107:SF21">
    <property type="entry name" value="KUNITZ FAMILY TRYPSIN AND PROTEASE INHIBITOR PROTEIN"/>
    <property type="match status" value="1"/>
</dbReference>
<dbReference type="PRINTS" id="PR00291">
    <property type="entry name" value="KUNITZINHBTR"/>
</dbReference>
<keyword evidence="4" id="KW-0732">Signal</keyword>
<dbReference type="InterPro" id="IPR002160">
    <property type="entry name" value="Prot_inh_Kunz-lg"/>
</dbReference>
<dbReference type="AlphaFoldDB" id="A0A4D6M1V3"/>
<dbReference type="GO" id="GO:0004867">
    <property type="term" value="F:serine-type endopeptidase inhibitor activity"/>
    <property type="evidence" value="ECO:0007669"/>
    <property type="project" value="UniProtKB-KW"/>
</dbReference>
<keyword evidence="1" id="KW-0646">Protease inhibitor</keyword>
<keyword evidence="6" id="KW-1185">Reference proteome</keyword>
<evidence type="ECO:0000256" key="4">
    <source>
        <dbReference type="SAM" id="SignalP"/>
    </source>
</evidence>
<feature type="chain" id="PRO_5020041943" evidence="4">
    <location>
        <begin position="24"/>
        <end position="173"/>
    </location>
</feature>
<protein>
    <submittedName>
        <fullName evidence="5">Kunitz inhibitor ST1-like</fullName>
    </submittedName>
</protein>
<organism evidence="5 6">
    <name type="scientific">Vigna unguiculata</name>
    <name type="common">Cowpea</name>
    <dbReference type="NCBI Taxonomy" id="3917"/>
    <lineage>
        <taxon>Eukaryota</taxon>
        <taxon>Viridiplantae</taxon>
        <taxon>Streptophyta</taxon>
        <taxon>Embryophyta</taxon>
        <taxon>Tracheophyta</taxon>
        <taxon>Spermatophyta</taxon>
        <taxon>Magnoliopsida</taxon>
        <taxon>eudicotyledons</taxon>
        <taxon>Gunneridae</taxon>
        <taxon>Pentapetalae</taxon>
        <taxon>rosids</taxon>
        <taxon>fabids</taxon>
        <taxon>Fabales</taxon>
        <taxon>Fabaceae</taxon>
        <taxon>Papilionoideae</taxon>
        <taxon>50 kb inversion clade</taxon>
        <taxon>NPAAA clade</taxon>
        <taxon>indigoferoid/millettioid clade</taxon>
        <taxon>Phaseoleae</taxon>
        <taxon>Vigna</taxon>
    </lineage>
</organism>
<dbReference type="Gene3D" id="2.80.10.50">
    <property type="match status" value="1"/>
</dbReference>
<evidence type="ECO:0000256" key="3">
    <source>
        <dbReference type="ARBA" id="ARBA00023157"/>
    </source>
</evidence>
<dbReference type="SUPFAM" id="SSF50386">
    <property type="entry name" value="STI-like"/>
    <property type="match status" value="1"/>
</dbReference>
<feature type="signal peptide" evidence="4">
    <location>
        <begin position="1"/>
        <end position="23"/>
    </location>
</feature>
<evidence type="ECO:0000256" key="1">
    <source>
        <dbReference type="ARBA" id="ARBA00022690"/>
    </source>
</evidence>
<name>A0A4D6M1V3_VIGUN</name>
<gene>
    <name evidence="5" type="ORF">DEO72_LG5g3168</name>
</gene>
<proteinExistence type="predicted"/>
<dbReference type="PANTHER" id="PTHR33107">
    <property type="entry name" value="KUNITZ TRYPSIN INHIBITOR 2"/>
    <property type="match status" value="1"/>
</dbReference>
<keyword evidence="2" id="KW-0722">Serine protease inhibitor</keyword>
<dbReference type="Proteomes" id="UP000501690">
    <property type="component" value="Linkage Group LG5"/>
</dbReference>
<dbReference type="EMBL" id="CP039349">
    <property type="protein sequence ID" value="QCD95075.1"/>
    <property type="molecule type" value="Genomic_DNA"/>
</dbReference>